<sequence length="150" mass="16560">MLEFSRILFVTETDTSTGPLAASLLNHYLPLERVDIDSRGLAVLFPEPMNPKTVAIAASKGLEINRSSKQLESEDFGGDVLVLVLDATKKQTVYDDYTEAENVYTLKEYINEDGSITNPDGGELADYAKLYETLDEVIKKLANKLKGIKA</sequence>
<dbReference type="RefSeq" id="WP_021953510.1">
    <property type="nucleotide sequence ID" value="NZ_JACOOZ010000004.1"/>
</dbReference>
<reference evidence="2 3" key="1">
    <citation type="submission" date="2020-08" db="EMBL/GenBank/DDBJ databases">
        <title>Genome public.</title>
        <authorList>
            <person name="Liu C."/>
            <person name="Sun Q."/>
        </authorList>
    </citation>
    <scope>NUCLEOTIDE SEQUENCE [LARGE SCALE GENOMIC DNA]</scope>
    <source>
        <strain evidence="2 3">BX4</strain>
    </source>
</reference>
<accession>A0ABR7F2E0</accession>
<feature type="domain" description="Phosphotyrosine protein phosphatase I" evidence="1">
    <location>
        <begin position="5"/>
        <end position="144"/>
    </location>
</feature>
<dbReference type="SMART" id="SM00226">
    <property type="entry name" value="LMWPc"/>
    <property type="match status" value="1"/>
</dbReference>
<gene>
    <name evidence="2" type="ORF">H8S00_07210</name>
</gene>
<dbReference type="InterPro" id="IPR023485">
    <property type="entry name" value="Ptyr_pPase"/>
</dbReference>
<dbReference type="Pfam" id="PF01451">
    <property type="entry name" value="LMWPc"/>
    <property type="match status" value="1"/>
</dbReference>
<evidence type="ECO:0000259" key="1">
    <source>
        <dbReference type="SMART" id="SM00226"/>
    </source>
</evidence>
<dbReference type="Proteomes" id="UP000597877">
    <property type="component" value="Unassembled WGS sequence"/>
</dbReference>
<comment type="caution">
    <text evidence="2">The sequence shown here is derived from an EMBL/GenBank/DDBJ whole genome shotgun (WGS) entry which is preliminary data.</text>
</comment>
<dbReference type="EMBL" id="JACOOZ010000004">
    <property type="protein sequence ID" value="MBC5667764.1"/>
    <property type="molecule type" value="Genomic_DNA"/>
</dbReference>
<evidence type="ECO:0000313" key="2">
    <source>
        <dbReference type="EMBL" id="MBC5667764.1"/>
    </source>
</evidence>
<protein>
    <submittedName>
        <fullName evidence="2">Phosphotyrosine protein phosphatase</fullName>
    </submittedName>
</protein>
<dbReference type="Gene3D" id="3.40.50.2300">
    <property type="match status" value="1"/>
</dbReference>
<name>A0ABR7F2E0_9FIRM</name>
<organism evidence="2 3">
    <name type="scientific">Eubacterium segne</name>
    <dbReference type="NCBI Taxonomy" id="2763045"/>
    <lineage>
        <taxon>Bacteria</taxon>
        <taxon>Bacillati</taxon>
        <taxon>Bacillota</taxon>
        <taxon>Clostridia</taxon>
        <taxon>Eubacteriales</taxon>
        <taxon>Eubacteriaceae</taxon>
        <taxon>Eubacterium</taxon>
    </lineage>
</organism>
<dbReference type="InterPro" id="IPR036196">
    <property type="entry name" value="Ptyr_pPase_sf"/>
</dbReference>
<evidence type="ECO:0000313" key="3">
    <source>
        <dbReference type="Proteomes" id="UP000597877"/>
    </source>
</evidence>
<keyword evidence="3" id="KW-1185">Reference proteome</keyword>
<dbReference type="SUPFAM" id="SSF52788">
    <property type="entry name" value="Phosphotyrosine protein phosphatases I"/>
    <property type="match status" value="1"/>
</dbReference>
<proteinExistence type="predicted"/>